<evidence type="ECO:0000256" key="2">
    <source>
        <dbReference type="SAM" id="Phobius"/>
    </source>
</evidence>
<feature type="region of interest" description="Disordered" evidence="1">
    <location>
        <begin position="1"/>
        <end position="47"/>
    </location>
</feature>
<organism evidence="4 5">
    <name type="scientific">Brevibacterium spongiae</name>
    <dbReference type="NCBI Taxonomy" id="2909672"/>
    <lineage>
        <taxon>Bacteria</taxon>
        <taxon>Bacillati</taxon>
        <taxon>Actinomycetota</taxon>
        <taxon>Actinomycetes</taxon>
        <taxon>Micrococcales</taxon>
        <taxon>Brevibacteriaceae</taxon>
        <taxon>Brevibacterium</taxon>
    </lineage>
</organism>
<evidence type="ECO:0000313" key="5">
    <source>
        <dbReference type="Proteomes" id="UP001064879"/>
    </source>
</evidence>
<name>A0ABY5SVD5_9MICO</name>
<evidence type="ECO:0000313" key="4">
    <source>
        <dbReference type="EMBL" id="UVI36996.1"/>
    </source>
</evidence>
<dbReference type="EMBL" id="CP093443">
    <property type="protein sequence ID" value="UVI36996.1"/>
    <property type="molecule type" value="Genomic_DNA"/>
</dbReference>
<evidence type="ECO:0000259" key="3">
    <source>
        <dbReference type="Pfam" id="PF13828"/>
    </source>
</evidence>
<dbReference type="Proteomes" id="UP001064879">
    <property type="component" value="Chromosome"/>
</dbReference>
<dbReference type="InterPro" id="IPR025241">
    <property type="entry name" value="DUF4190"/>
</dbReference>
<keyword evidence="2" id="KW-1133">Transmembrane helix</keyword>
<feature type="transmembrane region" description="Helical" evidence="2">
    <location>
        <begin position="109"/>
        <end position="142"/>
    </location>
</feature>
<keyword evidence="5" id="KW-1185">Reference proteome</keyword>
<proteinExistence type="predicted"/>
<feature type="transmembrane region" description="Helical" evidence="2">
    <location>
        <begin position="61"/>
        <end position="88"/>
    </location>
</feature>
<evidence type="ECO:0000256" key="1">
    <source>
        <dbReference type="SAM" id="MobiDB-lite"/>
    </source>
</evidence>
<dbReference type="Pfam" id="PF13828">
    <property type="entry name" value="DUF4190"/>
    <property type="match status" value="1"/>
</dbReference>
<protein>
    <submittedName>
        <fullName evidence="4">DUF4190 domain-containing protein</fullName>
    </submittedName>
</protein>
<accession>A0ABY5SVD5</accession>
<gene>
    <name evidence="4" type="ORF">L1F31_04900</name>
</gene>
<reference evidence="4" key="1">
    <citation type="submission" date="2022-03" db="EMBL/GenBank/DDBJ databases">
        <title>Brevibacterium spongiae sp. nov., isolated from marine sponge.</title>
        <authorList>
            <person name="Li Z."/>
            <person name="Zhang M."/>
        </authorList>
    </citation>
    <scope>NUCLEOTIDE SEQUENCE</scope>
    <source>
        <strain evidence="4">WHS-Z9</strain>
    </source>
</reference>
<feature type="domain" description="DUF4190" evidence="3">
    <location>
        <begin position="62"/>
        <end position="123"/>
    </location>
</feature>
<dbReference type="RefSeq" id="WP_265419556.1">
    <property type="nucleotide sequence ID" value="NZ_CP093443.1"/>
</dbReference>
<keyword evidence="2" id="KW-0472">Membrane</keyword>
<keyword evidence="2" id="KW-0812">Transmembrane</keyword>
<sequence>MNAAPTPTPDQFDRPSAGGYGHPSTGPYEAPYGASHEAPQSYPNQNQPVYVQRAEEDPGKVLGIISLVATLSTFVGFNFIGPVIGIITGHIARKRSQESGLGDNEMGKWGFILGIVFLGLLVLGWVLGISVGLVGGLASLMAG</sequence>